<sequence length="167" mass="18301">MPPGIIPNPTKKKLRPSSAAANLQTHPSYSSGLFDDNVRPTTGSATKAPGPAGLLAQRPKTQASGPRYWGKPAQPLLSDTSEATQRRLTVGHVEGIAGTQPKGGRPFGHKSISNFFMGKDKFTLKDDSIWSRDRRTRDLIEAVTADDYLWNQCSNYFKLFPPPVSTY</sequence>
<organism evidence="2 3">
    <name type="scientific">Paralvinella palmiformis</name>
    <dbReference type="NCBI Taxonomy" id="53620"/>
    <lineage>
        <taxon>Eukaryota</taxon>
        <taxon>Metazoa</taxon>
        <taxon>Spiralia</taxon>
        <taxon>Lophotrochozoa</taxon>
        <taxon>Annelida</taxon>
        <taxon>Polychaeta</taxon>
        <taxon>Sedentaria</taxon>
        <taxon>Canalipalpata</taxon>
        <taxon>Terebellida</taxon>
        <taxon>Terebelliformia</taxon>
        <taxon>Alvinellidae</taxon>
        <taxon>Paralvinella</taxon>
    </lineage>
</organism>
<evidence type="ECO:0000313" key="3">
    <source>
        <dbReference type="Proteomes" id="UP001208570"/>
    </source>
</evidence>
<reference evidence="2" key="1">
    <citation type="journal article" date="2023" name="Mol. Biol. Evol.">
        <title>Third-Generation Sequencing Reveals the Adaptive Role of the Epigenome in Three Deep-Sea Polychaetes.</title>
        <authorList>
            <person name="Perez M."/>
            <person name="Aroh O."/>
            <person name="Sun Y."/>
            <person name="Lan Y."/>
            <person name="Juniper S.K."/>
            <person name="Young C.R."/>
            <person name="Angers B."/>
            <person name="Qian P.Y."/>
        </authorList>
    </citation>
    <scope>NUCLEOTIDE SEQUENCE</scope>
    <source>
        <strain evidence="2">P08H-3</strain>
    </source>
</reference>
<evidence type="ECO:0000256" key="1">
    <source>
        <dbReference type="SAM" id="MobiDB-lite"/>
    </source>
</evidence>
<protein>
    <submittedName>
        <fullName evidence="2">Uncharacterized protein</fullName>
    </submittedName>
</protein>
<dbReference type="EMBL" id="JAODUP010000012">
    <property type="protein sequence ID" value="KAK2169185.1"/>
    <property type="molecule type" value="Genomic_DNA"/>
</dbReference>
<dbReference type="Proteomes" id="UP001208570">
    <property type="component" value="Unassembled WGS sequence"/>
</dbReference>
<accession>A0AAD9KED3</accession>
<feature type="compositionally biased region" description="Polar residues" evidence="1">
    <location>
        <begin position="19"/>
        <end position="31"/>
    </location>
</feature>
<name>A0AAD9KED3_9ANNE</name>
<proteinExistence type="predicted"/>
<keyword evidence="3" id="KW-1185">Reference proteome</keyword>
<dbReference type="AlphaFoldDB" id="A0AAD9KED3"/>
<comment type="caution">
    <text evidence="2">The sequence shown here is derived from an EMBL/GenBank/DDBJ whole genome shotgun (WGS) entry which is preliminary data.</text>
</comment>
<gene>
    <name evidence="2" type="ORF">LSH36_12g33050</name>
</gene>
<evidence type="ECO:0000313" key="2">
    <source>
        <dbReference type="EMBL" id="KAK2169185.1"/>
    </source>
</evidence>
<feature type="region of interest" description="Disordered" evidence="1">
    <location>
        <begin position="1"/>
        <end position="80"/>
    </location>
</feature>